<evidence type="ECO:0000256" key="6">
    <source>
        <dbReference type="ARBA" id="ARBA00022840"/>
    </source>
</evidence>
<dbReference type="OrthoDB" id="4062651at2759"/>
<dbReference type="CDD" id="cd00180">
    <property type="entry name" value="PKc"/>
    <property type="match status" value="1"/>
</dbReference>
<dbReference type="EMBL" id="CAJPDT010000058">
    <property type="protein sequence ID" value="CAF9930783.1"/>
    <property type="molecule type" value="Genomic_DNA"/>
</dbReference>
<sequence length="471" mass="52399">MPSQQSALLKLLNSSGVSNVSGEKFLPDESIKLLITPTNVTNHFSICFKSGWANKRVQEKVNASSEETFLSIITSSAIKLITILVLCQKEPYIFEMLMEGIDDQCLPFTDSSKFPHGLSDTDSILKTQWQVLAPVFVQGVDYDLPDGSILPFVSEDSLGKEVDKVCIHPGHLQFSASSIEPPSAFTGNVVARKRIKLRGIPESDVWALNDAFRRESTTLKHLLAARLHHRHVIELFAIYTMGGDHFILESCGDSSLDQVFQMTQAPPSFGESEEAIQSILWRSLHQLASALNYLHNTLDVAINHHDIKPANIIIKDAILQIVDFGLSGLKSRDDTKTDYHGGTYSYSPPEYYVPESPKTKFGRVVDVWSLGCVFSEIATLAIYGFGSGGVSRFKLHRQNGPNPHRYPNSGPDASFHNNMDEVRTWLTALRLKVPHSDRQRAIDCISEMLTFDPKGRPPLSRIYTQLNALSG</sequence>
<evidence type="ECO:0000256" key="5">
    <source>
        <dbReference type="ARBA" id="ARBA00022777"/>
    </source>
</evidence>
<dbReference type="InterPro" id="IPR050660">
    <property type="entry name" value="NEK_Ser/Thr_kinase"/>
</dbReference>
<dbReference type="PROSITE" id="PS50011">
    <property type="entry name" value="PROTEIN_KINASE_DOM"/>
    <property type="match status" value="1"/>
</dbReference>
<dbReference type="PROSITE" id="PS00108">
    <property type="entry name" value="PROTEIN_KINASE_ST"/>
    <property type="match status" value="1"/>
</dbReference>
<evidence type="ECO:0000256" key="8">
    <source>
        <dbReference type="ARBA" id="ARBA00048679"/>
    </source>
</evidence>
<comment type="catalytic activity">
    <reaction evidence="7">
        <text>L-threonyl-[protein] + ATP = O-phospho-L-threonyl-[protein] + ADP + H(+)</text>
        <dbReference type="Rhea" id="RHEA:46608"/>
        <dbReference type="Rhea" id="RHEA-COMP:11060"/>
        <dbReference type="Rhea" id="RHEA-COMP:11605"/>
        <dbReference type="ChEBI" id="CHEBI:15378"/>
        <dbReference type="ChEBI" id="CHEBI:30013"/>
        <dbReference type="ChEBI" id="CHEBI:30616"/>
        <dbReference type="ChEBI" id="CHEBI:61977"/>
        <dbReference type="ChEBI" id="CHEBI:456216"/>
        <dbReference type="EC" id="2.7.11.1"/>
    </reaction>
</comment>
<evidence type="ECO:0000259" key="9">
    <source>
        <dbReference type="PROSITE" id="PS50011"/>
    </source>
</evidence>
<feature type="domain" description="Protein kinase" evidence="9">
    <location>
        <begin position="152"/>
        <end position="469"/>
    </location>
</feature>
<dbReference type="GO" id="GO:0005524">
    <property type="term" value="F:ATP binding"/>
    <property type="evidence" value="ECO:0007669"/>
    <property type="project" value="UniProtKB-KW"/>
</dbReference>
<keyword evidence="11" id="KW-1185">Reference proteome</keyword>
<keyword evidence="5" id="KW-0418">Kinase</keyword>
<keyword evidence="2" id="KW-0723">Serine/threonine-protein kinase</keyword>
<keyword evidence="4" id="KW-0547">Nucleotide-binding</keyword>
<evidence type="ECO:0000256" key="7">
    <source>
        <dbReference type="ARBA" id="ARBA00047899"/>
    </source>
</evidence>
<dbReference type="GO" id="GO:0004674">
    <property type="term" value="F:protein serine/threonine kinase activity"/>
    <property type="evidence" value="ECO:0007669"/>
    <property type="project" value="UniProtKB-KW"/>
</dbReference>
<dbReference type="Gene3D" id="1.10.510.10">
    <property type="entry name" value="Transferase(Phosphotransferase) domain 1"/>
    <property type="match status" value="1"/>
</dbReference>
<keyword evidence="3" id="KW-0808">Transferase</keyword>
<comment type="catalytic activity">
    <reaction evidence="8">
        <text>L-seryl-[protein] + ATP = O-phospho-L-seryl-[protein] + ADP + H(+)</text>
        <dbReference type="Rhea" id="RHEA:17989"/>
        <dbReference type="Rhea" id="RHEA-COMP:9863"/>
        <dbReference type="Rhea" id="RHEA-COMP:11604"/>
        <dbReference type="ChEBI" id="CHEBI:15378"/>
        <dbReference type="ChEBI" id="CHEBI:29999"/>
        <dbReference type="ChEBI" id="CHEBI:30616"/>
        <dbReference type="ChEBI" id="CHEBI:83421"/>
        <dbReference type="ChEBI" id="CHEBI:456216"/>
        <dbReference type="EC" id="2.7.11.1"/>
    </reaction>
</comment>
<evidence type="ECO:0000313" key="10">
    <source>
        <dbReference type="EMBL" id="CAF9930783.1"/>
    </source>
</evidence>
<dbReference type="AlphaFoldDB" id="A0A8H3FTV9"/>
<dbReference type="InterPro" id="IPR011009">
    <property type="entry name" value="Kinase-like_dom_sf"/>
</dbReference>
<accession>A0A8H3FTV9</accession>
<dbReference type="SMART" id="SM00220">
    <property type="entry name" value="S_TKc"/>
    <property type="match status" value="1"/>
</dbReference>
<protein>
    <recommendedName>
        <fullName evidence="1">non-specific serine/threonine protein kinase</fullName>
        <ecNumber evidence="1">2.7.11.1</ecNumber>
    </recommendedName>
</protein>
<dbReference type="PANTHER" id="PTHR43671">
    <property type="entry name" value="SERINE/THREONINE-PROTEIN KINASE NEK"/>
    <property type="match status" value="1"/>
</dbReference>
<evidence type="ECO:0000256" key="1">
    <source>
        <dbReference type="ARBA" id="ARBA00012513"/>
    </source>
</evidence>
<proteinExistence type="predicted"/>
<dbReference type="SUPFAM" id="SSF56112">
    <property type="entry name" value="Protein kinase-like (PK-like)"/>
    <property type="match status" value="1"/>
</dbReference>
<evidence type="ECO:0000256" key="2">
    <source>
        <dbReference type="ARBA" id="ARBA00022527"/>
    </source>
</evidence>
<keyword evidence="6" id="KW-0067">ATP-binding</keyword>
<dbReference type="InterPro" id="IPR008271">
    <property type="entry name" value="Ser/Thr_kinase_AS"/>
</dbReference>
<dbReference type="Pfam" id="PF00069">
    <property type="entry name" value="Pkinase"/>
    <property type="match status" value="1"/>
</dbReference>
<dbReference type="PANTHER" id="PTHR43671:SF98">
    <property type="entry name" value="SERINE_THREONINE-PROTEIN KINASE NEK11"/>
    <property type="match status" value="1"/>
</dbReference>
<evidence type="ECO:0000256" key="4">
    <source>
        <dbReference type="ARBA" id="ARBA00022741"/>
    </source>
</evidence>
<dbReference type="InterPro" id="IPR000719">
    <property type="entry name" value="Prot_kinase_dom"/>
</dbReference>
<reference evidence="10" key="1">
    <citation type="submission" date="2021-03" db="EMBL/GenBank/DDBJ databases">
        <authorList>
            <person name="Tagirdzhanova G."/>
        </authorList>
    </citation>
    <scope>NUCLEOTIDE SEQUENCE</scope>
</reference>
<evidence type="ECO:0000313" key="11">
    <source>
        <dbReference type="Proteomes" id="UP000664534"/>
    </source>
</evidence>
<gene>
    <name evidence="10" type="ORF">IMSHALPRED_008281</name>
</gene>
<comment type="caution">
    <text evidence="10">The sequence shown here is derived from an EMBL/GenBank/DDBJ whole genome shotgun (WGS) entry which is preliminary data.</text>
</comment>
<organism evidence="10 11">
    <name type="scientific">Imshaugia aleurites</name>
    <dbReference type="NCBI Taxonomy" id="172621"/>
    <lineage>
        <taxon>Eukaryota</taxon>
        <taxon>Fungi</taxon>
        <taxon>Dikarya</taxon>
        <taxon>Ascomycota</taxon>
        <taxon>Pezizomycotina</taxon>
        <taxon>Lecanoromycetes</taxon>
        <taxon>OSLEUM clade</taxon>
        <taxon>Lecanoromycetidae</taxon>
        <taxon>Lecanorales</taxon>
        <taxon>Lecanorineae</taxon>
        <taxon>Parmeliaceae</taxon>
        <taxon>Imshaugia</taxon>
    </lineage>
</organism>
<dbReference type="Proteomes" id="UP000664534">
    <property type="component" value="Unassembled WGS sequence"/>
</dbReference>
<dbReference type="EC" id="2.7.11.1" evidence="1"/>
<name>A0A8H3FTV9_9LECA</name>
<evidence type="ECO:0000256" key="3">
    <source>
        <dbReference type="ARBA" id="ARBA00022679"/>
    </source>
</evidence>